<dbReference type="AlphaFoldDB" id="J9GMI8"/>
<dbReference type="EMBL" id="AMCI01000441">
    <property type="protein sequence ID" value="EJX09217.1"/>
    <property type="molecule type" value="Genomic_DNA"/>
</dbReference>
<sequence>MLKQDTTFHIRRKEISEGKKDKRQNGYKIGKKSFHINTMDYLPN</sequence>
<proteinExistence type="predicted"/>
<comment type="caution">
    <text evidence="2">The sequence shown here is derived from an EMBL/GenBank/DDBJ whole genome shotgun (WGS) entry which is preliminary data.</text>
</comment>
<feature type="compositionally biased region" description="Basic and acidic residues" evidence="1">
    <location>
        <begin position="13"/>
        <end position="24"/>
    </location>
</feature>
<gene>
    <name evidence="2" type="ORF">EVA_02697</name>
</gene>
<organism evidence="2">
    <name type="scientific">gut metagenome</name>
    <dbReference type="NCBI Taxonomy" id="749906"/>
    <lineage>
        <taxon>unclassified sequences</taxon>
        <taxon>metagenomes</taxon>
        <taxon>organismal metagenomes</taxon>
    </lineage>
</organism>
<feature type="region of interest" description="Disordered" evidence="1">
    <location>
        <begin position="1"/>
        <end position="30"/>
    </location>
</feature>
<accession>J9GMI8</accession>
<name>J9GMI8_9ZZZZ</name>
<protein>
    <submittedName>
        <fullName evidence="2">Uncharacterized protein</fullName>
    </submittedName>
</protein>
<evidence type="ECO:0000256" key="1">
    <source>
        <dbReference type="SAM" id="MobiDB-lite"/>
    </source>
</evidence>
<evidence type="ECO:0000313" key="2">
    <source>
        <dbReference type="EMBL" id="EJX09217.1"/>
    </source>
</evidence>
<reference evidence="2" key="1">
    <citation type="journal article" date="2012" name="PLoS ONE">
        <title>Gene sets for utilization of primary and secondary nutrition supplies in the distal gut of endangered iberian lynx.</title>
        <authorList>
            <person name="Alcaide M."/>
            <person name="Messina E."/>
            <person name="Richter M."/>
            <person name="Bargiela R."/>
            <person name="Peplies J."/>
            <person name="Huws S.A."/>
            <person name="Newbold C.J."/>
            <person name="Golyshin P.N."/>
            <person name="Simon M.A."/>
            <person name="Lopez G."/>
            <person name="Yakimov M.M."/>
            <person name="Ferrer M."/>
        </authorList>
    </citation>
    <scope>NUCLEOTIDE SEQUENCE</scope>
</reference>